<gene>
    <name evidence="8" type="ORF">SADO_02360</name>
</gene>
<dbReference type="Pfam" id="PF02771">
    <property type="entry name" value="Acyl-CoA_dh_N"/>
    <property type="match status" value="1"/>
</dbReference>
<keyword evidence="9" id="KW-1185">Reference proteome</keyword>
<comment type="similarity">
    <text evidence="2">Belongs to the acyl-CoA dehydrogenase family.</text>
</comment>
<evidence type="ECO:0000256" key="5">
    <source>
        <dbReference type="ARBA" id="ARBA00023002"/>
    </source>
</evidence>
<dbReference type="InterPro" id="IPR009100">
    <property type="entry name" value="AcylCoA_DH/oxidase_NM_dom_sf"/>
</dbReference>
<organism evidence="8 9">
    <name type="scientific">Salinisphaera dokdonensis CL-ES53</name>
    <dbReference type="NCBI Taxonomy" id="1304272"/>
    <lineage>
        <taxon>Bacteria</taxon>
        <taxon>Pseudomonadati</taxon>
        <taxon>Pseudomonadota</taxon>
        <taxon>Gammaproteobacteria</taxon>
        <taxon>Salinisphaerales</taxon>
        <taxon>Salinisphaeraceae</taxon>
        <taxon>Salinisphaera</taxon>
    </lineage>
</organism>
<protein>
    <submittedName>
        <fullName evidence="8">Acyl-CoA dehydrogenase</fullName>
    </submittedName>
</protein>
<keyword evidence="5" id="KW-0560">Oxidoreductase</keyword>
<evidence type="ECO:0000256" key="2">
    <source>
        <dbReference type="ARBA" id="ARBA00009347"/>
    </source>
</evidence>
<keyword evidence="4" id="KW-0274">FAD</keyword>
<dbReference type="RefSeq" id="WP_353108904.1">
    <property type="nucleotide sequence ID" value="NZ_APND01000001.1"/>
</dbReference>
<accession>A0ABV2AWN1</accession>
<dbReference type="Gene3D" id="1.10.540.10">
    <property type="entry name" value="Acyl-CoA dehydrogenase/oxidase, N-terminal domain"/>
    <property type="match status" value="1"/>
</dbReference>
<dbReference type="InterPro" id="IPR046373">
    <property type="entry name" value="Acyl-CoA_Oxase/DH_mid-dom_sf"/>
</dbReference>
<dbReference type="PANTHER" id="PTHR43884:SF20">
    <property type="entry name" value="ACYL-COA DEHYDROGENASE FADE28"/>
    <property type="match status" value="1"/>
</dbReference>
<evidence type="ECO:0000256" key="1">
    <source>
        <dbReference type="ARBA" id="ARBA00001974"/>
    </source>
</evidence>
<dbReference type="Gene3D" id="2.40.110.10">
    <property type="entry name" value="Butyryl-CoA Dehydrogenase, subunit A, domain 2"/>
    <property type="match status" value="1"/>
</dbReference>
<dbReference type="CDD" id="cd00567">
    <property type="entry name" value="ACAD"/>
    <property type="match status" value="1"/>
</dbReference>
<dbReference type="Gene3D" id="1.20.140.10">
    <property type="entry name" value="Butyryl-CoA Dehydrogenase, subunit A, domain 3"/>
    <property type="match status" value="1"/>
</dbReference>
<sequence length="365" mass="38735">MILNEEQQMLADLSERLFADKASVDTLRAIRGGRHDADYDTALWQAMVESGLTGILVPEAHGGMDFGLVSAGLVARETGRRLALTPFLSTAVLGAIAIGRAGHAEQQKQWLGPIAEGSLIVALAIDETGKHRPERVATQANAEGDAVTISGEKTLVVDGPNAGLFVVSAMHDGKPALFAVEAADSGVTVNAVTSIDTRSMANVRFDNAKAQRLDANDNAFDDVLNAGRAMLAMELVGLSRAVFERTLTYLTERKQFGLRIGAFQALQHRAAHLSVEIEISEAMAFQALAAFDAGAADATQQILAAKARAADTARLAAAEGVQMHGGMGMTDEFDIGFFMKRARAASELLGDANFCTERFAQAKGY</sequence>
<evidence type="ECO:0000256" key="4">
    <source>
        <dbReference type="ARBA" id="ARBA00022827"/>
    </source>
</evidence>
<dbReference type="InterPro" id="IPR013786">
    <property type="entry name" value="AcylCoA_DH/ox_N"/>
</dbReference>
<evidence type="ECO:0000259" key="7">
    <source>
        <dbReference type="Pfam" id="PF02771"/>
    </source>
</evidence>
<reference evidence="8 9" key="1">
    <citation type="submission" date="2013-03" db="EMBL/GenBank/DDBJ databases">
        <title>Salinisphaera dokdonensis CL-ES53 Genome Sequencing.</title>
        <authorList>
            <person name="Li C."/>
            <person name="Lai Q."/>
            <person name="Shao Z."/>
        </authorList>
    </citation>
    <scope>NUCLEOTIDE SEQUENCE [LARGE SCALE GENOMIC DNA]</scope>
    <source>
        <strain evidence="8 9">CL-ES53</strain>
    </source>
</reference>
<dbReference type="InterPro" id="IPR037069">
    <property type="entry name" value="AcylCoA_DH/ox_N_sf"/>
</dbReference>
<dbReference type="Pfam" id="PF00441">
    <property type="entry name" value="Acyl-CoA_dh_1"/>
    <property type="match status" value="1"/>
</dbReference>
<evidence type="ECO:0000259" key="6">
    <source>
        <dbReference type="Pfam" id="PF00441"/>
    </source>
</evidence>
<feature type="domain" description="Acyl-CoA dehydrogenase/oxidase C-terminal" evidence="6">
    <location>
        <begin position="223"/>
        <end position="355"/>
    </location>
</feature>
<dbReference type="EMBL" id="APND01000001">
    <property type="protein sequence ID" value="MES1928061.1"/>
    <property type="molecule type" value="Genomic_DNA"/>
</dbReference>
<evidence type="ECO:0000256" key="3">
    <source>
        <dbReference type="ARBA" id="ARBA00022630"/>
    </source>
</evidence>
<dbReference type="InterPro" id="IPR009075">
    <property type="entry name" value="AcylCo_DH/oxidase_C"/>
</dbReference>
<name>A0ABV2AWN1_9GAMM</name>
<evidence type="ECO:0000313" key="9">
    <source>
        <dbReference type="Proteomes" id="UP001460888"/>
    </source>
</evidence>
<comment type="cofactor">
    <cofactor evidence="1">
        <name>FAD</name>
        <dbReference type="ChEBI" id="CHEBI:57692"/>
    </cofactor>
</comment>
<dbReference type="InterPro" id="IPR036250">
    <property type="entry name" value="AcylCo_DH-like_C"/>
</dbReference>
<dbReference type="SUPFAM" id="SSF47203">
    <property type="entry name" value="Acyl-CoA dehydrogenase C-terminal domain-like"/>
    <property type="match status" value="1"/>
</dbReference>
<keyword evidence="3" id="KW-0285">Flavoprotein</keyword>
<evidence type="ECO:0000313" key="8">
    <source>
        <dbReference type="EMBL" id="MES1928061.1"/>
    </source>
</evidence>
<dbReference type="PANTHER" id="PTHR43884">
    <property type="entry name" value="ACYL-COA DEHYDROGENASE"/>
    <property type="match status" value="1"/>
</dbReference>
<proteinExistence type="inferred from homology"/>
<dbReference type="Proteomes" id="UP001460888">
    <property type="component" value="Unassembled WGS sequence"/>
</dbReference>
<comment type="caution">
    <text evidence="8">The sequence shown here is derived from an EMBL/GenBank/DDBJ whole genome shotgun (WGS) entry which is preliminary data.</text>
</comment>
<dbReference type="SUPFAM" id="SSF56645">
    <property type="entry name" value="Acyl-CoA dehydrogenase NM domain-like"/>
    <property type="match status" value="1"/>
</dbReference>
<feature type="domain" description="Acyl-CoA dehydrogenase/oxidase N-terminal" evidence="7">
    <location>
        <begin position="4"/>
        <end position="117"/>
    </location>
</feature>